<comment type="caution">
    <text evidence="6">The sequence shown here is derived from an EMBL/GenBank/DDBJ whole genome shotgun (WGS) entry which is preliminary data.</text>
</comment>
<evidence type="ECO:0008006" key="8">
    <source>
        <dbReference type="Google" id="ProtNLM"/>
    </source>
</evidence>
<evidence type="ECO:0000256" key="2">
    <source>
        <dbReference type="ARBA" id="ARBA00007236"/>
    </source>
</evidence>
<dbReference type="Pfam" id="PF06083">
    <property type="entry name" value="IL17"/>
    <property type="match status" value="1"/>
</dbReference>
<dbReference type="OrthoDB" id="6038945at2759"/>
<feature type="signal peptide" evidence="5">
    <location>
        <begin position="1"/>
        <end position="19"/>
    </location>
</feature>
<evidence type="ECO:0000256" key="5">
    <source>
        <dbReference type="SAM" id="SignalP"/>
    </source>
</evidence>
<evidence type="ECO:0000256" key="1">
    <source>
        <dbReference type="ARBA" id="ARBA00004613"/>
    </source>
</evidence>
<dbReference type="AlphaFoldDB" id="A0A4C1TP97"/>
<comment type="similarity">
    <text evidence="2">Belongs to the IL-17 family.</text>
</comment>
<evidence type="ECO:0000256" key="4">
    <source>
        <dbReference type="ARBA" id="ARBA00022729"/>
    </source>
</evidence>
<dbReference type="Proteomes" id="UP000299102">
    <property type="component" value="Unassembled WGS sequence"/>
</dbReference>
<gene>
    <name evidence="6" type="ORF">EVAR_93968_1</name>
</gene>
<keyword evidence="4 5" id="KW-0732">Signal</keyword>
<dbReference type="GO" id="GO:0005576">
    <property type="term" value="C:extracellular region"/>
    <property type="evidence" value="ECO:0007669"/>
    <property type="project" value="UniProtKB-SubCell"/>
</dbReference>
<keyword evidence="7" id="KW-1185">Reference proteome</keyword>
<protein>
    <recommendedName>
        <fullName evidence="8">Platelet-derived growth factor (PDGF) family profile domain-containing protein</fullName>
    </recommendedName>
</protein>
<dbReference type="GO" id="GO:0005125">
    <property type="term" value="F:cytokine activity"/>
    <property type="evidence" value="ECO:0007669"/>
    <property type="project" value="InterPro"/>
</dbReference>
<dbReference type="Gene3D" id="2.10.90.10">
    <property type="entry name" value="Cystine-knot cytokines"/>
    <property type="match status" value="1"/>
</dbReference>
<proteinExistence type="inferred from homology"/>
<name>A0A4C1TP97_EUMVA</name>
<sequence>MHACRVLLALLSVMTAARAAPPTALSRALRTRRDTFVQKMELSAAANRALCPVEVIKTEDPERVPRYIKEVRCAHSADHRRPCCRRRDRAYQCTELRDDVLVYYPRERRSVRETVSVGCACVERRTDITEPAPHPPE</sequence>
<evidence type="ECO:0000313" key="7">
    <source>
        <dbReference type="Proteomes" id="UP000299102"/>
    </source>
</evidence>
<reference evidence="6 7" key="1">
    <citation type="journal article" date="2019" name="Commun. Biol.">
        <title>The bagworm genome reveals a unique fibroin gene that provides high tensile strength.</title>
        <authorList>
            <person name="Kono N."/>
            <person name="Nakamura H."/>
            <person name="Ohtoshi R."/>
            <person name="Tomita M."/>
            <person name="Numata K."/>
            <person name="Arakawa K."/>
        </authorList>
    </citation>
    <scope>NUCLEOTIDE SEQUENCE [LARGE SCALE GENOMIC DNA]</scope>
</reference>
<dbReference type="EMBL" id="BGZK01000074">
    <property type="protein sequence ID" value="GBP15789.1"/>
    <property type="molecule type" value="Genomic_DNA"/>
</dbReference>
<comment type="subcellular location">
    <subcellularLocation>
        <location evidence="1">Secreted</location>
    </subcellularLocation>
</comment>
<accession>A0A4C1TP97</accession>
<feature type="chain" id="PRO_5020032899" description="Platelet-derived growth factor (PDGF) family profile domain-containing protein" evidence="5">
    <location>
        <begin position="20"/>
        <end position="137"/>
    </location>
</feature>
<dbReference type="InterPro" id="IPR029034">
    <property type="entry name" value="Cystine-knot_cytokine"/>
</dbReference>
<dbReference type="SUPFAM" id="SSF57501">
    <property type="entry name" value="Cystine-knot cytokines"/>
    <property type="match status" value="1"/>
</dbReference>
<evidence type="ECO:0000256" key="3">
    <source>
        <dbReference type="ARBA" id="ARBA00022525"/>
    </source>
</evidence>
<evidence type="ECO:0000313" key="6">
    <source>
        <dbReference type="EMBL" id="GBP15789.1"/>
    </source>
</evidence>
<keyword evidence="3" id="KW-0964">Secreted</keyword>
<dbReference type="InterPro" id="IPR010345">
    <property type="entry name" value="IL-17_fam"/>
</dbReference>
<organism evidence="6 7">
    <name type="scientific">Eumeta variegata</name>
    <name type="common">Bagworm moth</name>
    <name type="synonym">Eumeta japonica</name>
    <dbReference type="NCBI Taxonomy" id="151549"/>
    <lineage>
        <taxon>Eukaryota</taxon>
        <taxon>Metazoa</taxon>
        <taxon>Ecdysozoa</taxon>
        <taxon>Arthropoda</taxon>
        <taxon>Hexapoda</taxon>
        <taxon>Insecta</taxon>
        <taxon>Pterygota</taxon>
        <taxon>Neoptera</taxon>
        <taxon>Endopterygota</taxon>
        <taxon>Lepidoptera</taxon>
        <taxon>Glossata</taxon>
        <taxon>Ditrysia</taxon>
        <taxon>Tineoidea</taxon>
        <taxon>Psychidae</taxon>
        <taxon>Oiketicinae</taxon>
        <taxon>Eumeta</taxon>
    </lineage>
</organism>